<dbReference type="EMBL" id="PITK01000262">
    <property type="protein sequence ID" value="TBU17940.1"/>
    <property type="molecule type" value="Genomic_DNA"/>
</dbReference>
<feature type="domain" description="Reverse transcriptase" evidence="2">
    <location>
        <begin position="908"/>
        <end position="1141"/>
    </location>
</feature>
<dbReference type="InterPro" id="IPR000477">
    <property type="entry name" value="RT_dom"/>
</dbReference>
<name>A0A4Q9M027_9MICR</name>
<comment type="caution">
    <text evidence="3">The sequence shown here is derived from an EMBL/GenBank/DDBJ whole genome shotgun (WGS) entry which is preliminary data.</text>
</comment>
<evidence type="ECO:0000313" key="3">
    <source>
        <dbReference type="EMBL" id="TBU17940.1"/>
    </source>
</evidence>
<evidence type="ECO:0000256" key="1">
    <source>
        <dbReference type="SAM" id="MobiDB-lite"/>
    </source>
</evidence>
<gene>
    <name evidence="3" type="ORF">CWI38_0262p0010</name>
</gene>
<evidence type="ECO:0000259" key="2">
    <source>
        <dbReference type="PROSITE" id="PS50878"/>
    </source>
</evidence>
<protein>
    <submittedName>
        <fullName evidence="3">Reverse transcriptase</fullName>
    </submittedName>
</protein>
<sequence length="1451" mass="169155">MNEKDEKNCLEKMFDKDENKQYKKYTIEITERIGLKFDIFEKFNKINNNVEIFLCHHIKKSDFLIFYEFIISYYLPVHKMKIKKFYTILYLLEYFRVEYDNKLRNAIKIIWFSLMESNEMNNFDIKNPSIHFSKQDYFLNALFKKISQEFLKLLNNEKEQKFLCFIKDNEFYVYDGYKGIFTDDRKHVLVINYNFDAFFYKKVVVNHKSQCLFLVFLNTLNIKYLHIKSLNRANSKSFCFILDNLKKRIDEIVFHWGYIYDEVICSLNANLNLVNLKKIVFIFPKIVTSFIFNENLAKINEFIFFEKNDDEKYAVHAIKEEDLNIAEFTIKSLKHIHQQCSIGKSIKKNKNISKENENFYLKLLNGDNFESKVRIITYFECKNENPGVKCFHEYQGCFKNISISFNELNDKKFFTTENTILEENIKCIEITSSEIKSDFLKDYLNIKRLERLEINYLNIYIENTLKVLMGRKKNVSSEISKNTKIKAANDADELKKSDSEVQKCKLHPPAISLPSSSYTTITPPPPSQTGCKMQNSGLDTLKSPNTPLPSSVEVSTCEPSHEMTSPCTLAIPEGNRLMALRAIFDSVTADRRNGLELFFLQMPRNGWTELHMYYNEKFGCTETLEVLKKLAQSEMVKEVKSEENGERRRIATCLADTCTLTDTTEYINLRDKFLSKIKEISMKEIGKVVVRTRKNPNEFVLIKVLDLINQGVAAYIMQAAQICYDEATLLSKDLLEKARKQEKLSTSETKSLKKIMREFNLNSSSVIDLSEALVKKNESLNVYEKKITMHESRKQFRKENRMFELFRGRFYRGLSESVESEHVVSRDEIVSFWSKMWNKNDDTVTYDDYLIPFVSDNHPTTFPSLDEFVKIINWLPNWKAAGIDGIYNFFIKKLTTLHKYIYDIVKVICLEGTTQADWFYSGLTYLIPKGIPRRGSDYRPITCMSNLYKLTTKCVTKVVQLEVERRGLLAENQLGAVRAYDSIDHAYLTQCIENLNLPDWILKFIKVIISKWKIDISVGPEKIMSKKIDRGILQGDSLCHLLFVLCMDPLSRKLNEKYTKVTVQTDAESHSTNHLLFIDDLKLLAKDSSTLSAMTGEAKEFLEVIGLEINKEKSATNDTCCEDTATLLESVSVYKYLGIIEDSRGIPTLERLCHTRLNAKNLFSAINQHAISLINYHIGVLRLEPADFSKLDDAVRAVLVKNKIHLRPGCKERLYLPRVELGRGLHSVELRSEHMLLQLLDCLEKSKEISSRRAAILKVENNNKTHLALIKGFLKVKYRLVEEVTKKSLEEAHLAKLYNEIEKRKLHSKLYNARKNELVSVSDSSRWLKRGNIRPRNEAVFCYIQDRNVFWGADGVCQHCGKSGKTVDHLATRCEKMLGHDYTRRHNEVVRCLHLLLLNRYKFKSSKRIKSHSVQEILDNEYAEIRVDTRIKTDVKIRNNRPDIFILDKKK</sequence>
<dbReference type="GO" id="GO:0003964">
    <property type="term" value="F:RNA-directed DNA polymerase activity"/>
    <property type="evidence" value="ECO:0007669"/>
    <property type="project" value="UniProtKB-KW"/>
</dbReference>
<keyword evidence="3" id="KW-0548">Nucleotidyltransferase</keyword>
<keyword evidence="3" id="KW-0808">Transferase</keyword>
<dbReference type="PROSITE" id="PS50878">
    <property type="entry name" value="RT_POL"/>
    <property type="match status" value="1"/>
</dbReference>
<dbReference type="Pfam" id="PF00078">
    <property type="entry name" value="RVT_1"/>
    <property type="match status" value="1"/>
</dbReference>
<dbReference type="Proteomes" id="UP000292282">
    <property type="component" value="Unassembled WGS sequence"/>
</dbReference>
<evidence type="ECO:0000313" key="4">
    <source>
        <dbReference type="Proteomes" id="UP000292282"/>
    </source>
</evidence>
<dbReference type="VEuPathDB" id="MicrosporidiaDB:CWI38_0262p0010"/>
<reference evidence="3 4" key="1">
    <citation type="submission" date="2017-12" db="EMBL/GenBank/DDBJ databases">
        <authorList>
            <person name="Pombert J.-F."/>
            <person name="Haag K.L."/>
            <person name="Ebert D."/>
        </authorList>
    </citation>
    <scope>NUCLEOTIDE SEQUENCE [LARGE SCALE GENOMIC DNA]</scope>
    <source>
        <strain evidence="3">IL-G-3</strain>
    </source>
</reference>
<dbReference type="OrthoDB" id="5987059at2759"/>
<feature type="region of interest" description="Disordered" evidence="1">
    <location>
        <begin position="510"/>
        <end position="559"/>
    </location>
</feature>
<accession>A0A4Q9M027</accession>
<feature type="compositionally biased region" description="Polar residues" evidence="1">
    <location>
        <begin position="530"/>
        <end position="559"/>
    </location>
</feature>
<keyword evidence="3" id="KW-0695">RNA-directed DNA polymerase</keyword>
<dbReference type="PANTHER" id="PTHR35450:SF2">
    <property type="entry name" value="REVERSE TRANSCRIPTASE DOMAIN-CONTAINING PROTEIN"/>
    <property type="match status" value="1"/>
</dbReference>
<feature type="compositionally biased region" description="Low complexity" evidence="1">
    <location>
        <begin position="512"/>
        <end position="521"/>
    </location>
</feature>
<keyword evidence="4" id="KW-1185">Reference proteome</keyword>
<proteinExistence type="predicted"/>
<organism evidence="3 4">
    <name type="scientific">Hamiltosporidium tvaerminnensis</name>
    <dbReference type="NCBI Taxonomy" id="1176355"/>
    <lineage>
        <taxon>Eukaryota</taxon>
        <taxon>Fungi</taxon>
        <taxon>Fungi incertae sedis</taxon>
        <taxon>Microsporidia</taxon>
        <taxon>Dubosqiidae</taxon>
        <taxon>Hamiltosporidium</taxon>
    </lineage>
</organism>
<feature type="non-terminal residue" evidence="3">
    <location>
        <position position="1451"/>
    </location>
</feature>
<dbReference type="PANTHER" id="PTHR35450">
    <property type="entry name" value="REVERSE TRANSCRIPTASE DOMAIN-CONTAINING PROTEIN"/>
    <property type="match status" value="1"/>
</dbReference>